<evidence type="ECO:0000313" key="1">
    <source>
        <dbReference type="EMBL" id="DAD40388.1"/>
    </source>
</evidence>
<gene>
    <name evidence="1" type="ORF">HUJ06_014711</name>
</gene>
<dbReference type="Proteomes" id="UP000607653">
    <property type="component" value="Unassembled WGS sequence"/>
</dbReference>
<protein>
    <submittedName>
        <fullName evidence="1">Uncharacterized protein</fullName>
    </submittedName>
</protein>
<dbReference type="AlphaFoldDB" id="A0A822ZFJ5"/>
<accession>A0A822ZFJ5</accession>
<keyword evidence="2" id="KW-1185">Reference proteome</keyword>
<name>A0A822ZFJ5_NELNU</name>
<sequence length="51" mass="6162">MCHPSPEMEKEYAKKRMAVTHQMKPKLMVLKQFISLHFVDDSYIVERLYFS</sequence>
<evidence type="ECO:0000313" key="2">
    <source>
        <dbReference type="Proteomes" id="UP000607653"/>
    </source>
</evidence>
<organism evidence="1 2">
    <name type="scientific">Nelumbo nucifera</name>
    <name type="common">Sacred lotus</name>
    <dbReference type="NCBI Taxonomy" id="4432"/>
    <lineage>
        <taxon>Eukaryota</taxon>
        <taxon>Viridiplantae</taxon>
        <taxon>Streptophyta</taxon>
        <taxon>Embryophyta</taxon>
        <taxon>Tracheophyta</taxon>
        <taxon>Spermatophyta</taxon>
        <taxon>Magnoliopsida</taxon>
        <taxon>Proteales</taxon>
        <taxon>Nelumbonaceae</taxon>
        <taxon>Nelumbo</taxon>
    </lineage>
</organism>
<reference evidence="1 2" key="1">
    <citation type="journal article" date="2020" name="Mol. Biol. Evol.">
        <title>Distinct Expression and Methylation Patterns for Genes with Different Fates following a Single Whole-Genome Duplication in Flowering Plants.</title>
        <authorList>
            <person name="Shi T."/>
            <person name="Rahmani R.S."/>
            <person name="Gugger P.F."/>
            <person name="Wang M."/>
            <person name="Li H."/>
            <person name="Zhang Y."/>
            <person name="Li Z."/>
            <person name="Wang Q."/>
            <person name="Van de Peer Y."/>
            <person name="Marchal K."/>
            <person name="Chen J."/>
        </authorList>
    </citation>
    <scope>NUCLEOTIDE SEQUENCE [LARGE SCALE GENOMIC DNA]</scope>
    <source>
        <tissue evidence="1">Leaf</tissue>
    </source>
</reference>
<proteinExistence type="predicted"/>
<comment type="caution">
    <text evidence="1">The sequence shown here is derived from an EMBL/GenBank/DDBJ whole genome shotgun (WGS) entry which is preliminary data.</text>
</comment>
<dbReference type="EMBL" id="DUZY01000005">
    <property type="protein sequence ID" value="DAD40388.1"/>
    <property type="molecule type" value="Genomic_DNA"/>
</dbReference>